<organism evidence="5 6">
    <name type="scientific">Actinocorallia longicatena</name>
    <dbReference type="NCBI Taxonomy" id="111803"/>
    <lineage>
        <taxon>Bacteria</taxon>
        <taxon>Bacillati</taxon>
        <taxon>Actinomycetota</taxon>
        <taxon>Actinomycetes</taxon>
        <taxon>Streptosporangiales</taxon>
        <taxon>Thermomonosporaceae</taxon>
        <taxon>Actinocorallia</taxon>
    </lineage>
</organism>
<evidence type="ECO:0000256" key="3">
    <source>
        <dbReference type="ARBA" id="ARBA00023163"/>
    </source>
</evidence>
<dbReference type="PRINTS" id="PR00035">
    <property type="entry name" value="HTHGNTR"/>
</dbReference>
<protein>
    <submittedName>
        <fullName evidence="5">GntR family transcriptional regulator</fullName>
    </submittedName>
</protein>
<dbReference type="EMBL" id="BAAAUV010000031">
    <property type="protein sequence ID" value="GAA3236829.1"/>
    <property type="molecule type" value="Genomic_DNA"/>
</dbReference>
<comment type="caution">
    <text evidence="5">The sequence shown here is derived from an EMBL/GenBank/DDBJ whole genome shotgun (WGS) entry which is preliminary data.</text>
</comment>
<dbReference type="SUPFAM" id="SSF64288">
    <property type="entry name" value="Chorismate lyase-like"/>
    <property type="match status" value="1"/>
</dbReference>
<dbReference type="Pfam" id="PF00392">
    <property type="entry name" value="GntR"/>
    <property type="match status" value="1"/>
</dbReference>
<evidence type="ECO:0000313" key="5">
    <source>
        <dbReference type="EMBL" id="GAA3236829.1"/>
    </source>
</evidence>
<keyword evidence="6" id="KW-1185">Reference proteome</keyword>
<dbReference type="SMART" id="SM00345">
    <property type="entry name" value="HTH_GNTR"/>
    <property type="match status" value="1"/>
</dbReference>
<dbReference type="PANTHER" id="PTHR44846">
    <property type="entry name" value="MANNOSYL-D-GLYCERATE TRANSPORT/METABOLISM SYSTEM REPRESSOR MNGR-RELATED"/>
    <property type="match status" value="1"/>
</dbReference>
<reference evidence="6" key="1">
    <citation type="journal article" date="2019" name="Int. J. Syst. Evol. Microbiol.">
        <title>The Global Catalogue of Microorganisms (GCM) 10K type strain sequencing project: providing services to taxonomists for standard genome sequencing and annotation.</title>
        <authorList>
            <consortium name="The Broad Institute Genomics Platform"/>
            <consortium name="The Broad Institute Genome Sequencing Center for Infectious Disease"/>
            <person name="Wu L."/>
            <person name="Ma J."/>
        </authorList>
    </citation>
    <scope>NUCLEOTIDE SEQUENCE [LARGE SCALE GENOMIC DNA]</scope>
    <source>
        <strain evidence="6">JCM 9377</strain>
    </source>
</reference>
<dbReference type="InterPro" id="IPR011663">
    <property type="entry name" value="UTRA"/>
</dbReference>
<evidence type="ECO:0000259" key="4">
    <source>
        <dbReference type="PROSITE" id="PS50949"/>
    </source>
</evidence>
<dbReference type="CDD" id="cd07377">
    <property type="entry name" value="WHTH_GntR"/>
    <property type="match status" value="1"/>
</dbReference>
<dbReference type="InterPro" id="IPR036388">
    <property type="entry name" value="WH-like_DNA-bd_sf"/>
</dbReference>
<evidence type="ECO:0000313" key="6">
    <source>
        <dbReference type="Proteomes" id="UP001501237"/>
    </source>
</evidence>
<evidence type="ECO:0000256" key="1">
    <source>
        <dbReference type="ARBA" id="ARBA00023015"/>
    </source>
</evidence>
<dbReference type="InterPro" id="IPR000524">
    <property type="entry name" value="Tscrpt_reg_HTH_GntR"/>
</dbReference>
<dbReference type="Proteomes" id="UP001501237">
    <property type="component" value="Unassembled WGS sequence"/>
</dbReference>
<gene>
    <name evidence="5" type="ORF">GCM10010468_71260</name>
</gene>
<dbReference type="Gene3D" id="1.10.10.10">
    <property type="entry name" value="Winged helix-like DNA-binding domain superfamily/Winged helix DNA-binding domain"/>
    <property type="match status" value="1"/>
</dbReference>
<keyword evidence="3" id="KW-0804">Transcription</keyword>
<dbReference type="Gene3D" id="3.40.1410.10">
    <property type="entry name" value="Chorismate lyase-like"/>
    <property type="match status" value="1"/>
</dbReference>
<dbReference type="RefSeq" id="WP_344837463.1">
    <property type="nucleotide sequence ID" value="NZ_BAAAUV010000031.1"/>
</dbReference>
<keyword evidence="2" id="KW-0238">DNA-binding</keyword>
<dbReference type="SMART" id="SM00866">
    <property type="entry name" value="UTRA"/>
    <property type="match status" value="1"/>
</dbReference>
<dbReference type="PANTHER" id="PTHR44846:SF17">
    <property type="entry name" value="GNTR-FAMILY TRANSCRIPTIONAL REGULATOR"/>
    <property type="match status" value="1"/>
</dbReference>
<name>A0ABP6QK17_9ACTN</name>
<dbReference type="InterPro" id="IPR050679">
    <property type="entry name" value="Bact_HTH_transcr_reg"/>
</dbReference>
<dbReference type="PROSITE" id="PS50949">
    <property type="entry name" value="HTH_GNTR"/>
    <property type="match status" value="1"/>
</dbReference>
<proteinExistence type="predicted"/>
<feature type="domain" description="HTH gntR-type" evidence="4">
    <location>
        <begin position="7"/>
        <end position="75"/>
    </location>
</feature>
<dbReference type="SUPFAM" id="SSF46785">
    <property type="entry name" value="Winged helix' DNA-binding domain"/>
    <property type="match status" value="1"/>
</dbReference>
<sequence>MPVEKPRSEYRQVVALLRAAIADGEFPPGALLPAEPVLAERFGVTRATVNRALAMLRTEGLVRPERGRGTTVNELPIIRRESAGRQAQGVREAEGSRGAFDAEIRGLGLVPEAVVSVAEVAAPAEVALLLGVEAGEPVLARVREMSADGVPVQLATSYLPLGIVGGTRIAEVDTGPGGTYSRLGELGYAPVEFTETVRVRTPAEDEVVALRMDEDQRVFAITRVAVAEGGRVVEVNRIVAPAHQWELVFS</sequence>
<dbReference type="InterPro" id="IPR028978">
    <property type="entry name" value="Chorismate_lyase_/UTRA_dom_sf"/>
</dbReference>
<dbReference type="Pfam" id="PF07702">
    <property type="entry name" value="UTRA"/>
    <property type="match status" value="1"/>
</dbReference>
<keyword evidence="1" id="KW-0805">Transcription regulation</keyword>
<dbReference type="InterPro" id="IPR036390">
    <property type="entry name" value="WH_DNA-bd_sf"/>
</dbReference>
<accession>A0ABP6QK17</accession>
<evidence type="ECO:0000256" key="2">
    <source>
        <dbReference type="ARBA" id="ARBA00023125"/>
    </source>
</evidence>